<protein>
    <recommendedName>
        <fullName evidence="11">Dynein regulatory complex subunit 3</fullName>
    </recommendedName>
</protein>
<reference evidence="12" key="1">
    <citation type="submission" date="2025-08" db="UniProtKB">
        <authorList>
            <consortium name="Ensembl"/>
        </authorList>
    </citation>
    <scope>IDENTIFICATION</scope>
</reference>
<proteinExistence type="inferred from homology"/>
<comment type="subcellular location">
    <subcellularLocation>
        <location evidence="1">Cytoplasm</location>
        <location evidence="1">Cytoskeleton</location>
        <location evidence="1">Flagellum axoneme</location>
    </subcellularLocation>
</comment>
<reference evidence="12" key="2">
    <citation type="submission" date="2025-09" db="UniProtKB">
        <authorList>
            <consortium name="Ensembl"/>
        </authorList>
    </citation>
    <scope>IDENTIFICATION</scope>
</reference>
<evidence type="ECO:0000313" key="12">
    <source>
        <dbReference type="Ensembl" id="ENSSTUP00000090831.1"/>
    </source>
</evidence>
<evidence type="ECO:0000256" key="8">
    <source>
        <dbReference type="ARBA" id="ARBA00023212"/>
    </source>
</evidence>
<dbReference type="PANTHER" id="PTHR45973:SF12">
    <property type="entry name" value="DYNEIN REGULATORY COMPLEX SUBUNIT 3"/>
    <property type="match status" value="1"/>
</dbReference>
<evidence type="ECO:0000256" key="2">
    <source>
        <dbReference type="ARBA" id="ARBA00022490"/>
    </source>
</evidence>
<evidence type="ECO:0000256" key="9">
    <source>
        <dbReference type="ARBA" id="ARBA00023273"/>
    </source>
</evidence>
<dbReference type="AlphaFoldDB" id="A0A674D5N1"/>
<gene>
    <name evidence="12" type="primary">DRC3</name>
    <name evidence="12" type="synonym">gid4</name>
</gene>
<evidence type="ECO:0000256" key="4">
    <source>
        <dbReference type="ARBA" id="ARBA00022737"/>
    </source>
</evidence>
<evidence type="ECO:0000313" key="13">
    <source>
        <dbReference type="Proteomes" id="UP000472277"/>
    </source>
</evidence>
<evidence type="ECO:0000256" key="11">
    <source>
        <dbReference type="ARBA" id="ARBA00040950"/>
    </source>
</evidence>
<keyword evidence="6" id="KW-0175">Coiled coil</keyword>
<accession>A0A674D5N1</accession>
<keyword evidence="8" id="KW-0206">Cytoskeleton</keyword>
<dbReference type="GeneTree" id="ENSGT00940000159298"/>
<keyword evidence="4" id="KW-0677">Repeat</keyword>
<keyword evidence="13" id="KW-1185">Reference proteome</keyword>
<name>A0A674D5N1_SALTR</name>
<dbReference type="InParanoid" id="A0A674D5N1"/>
<dbReference type="SMART" id="SM00365">
    <property type="entry name" value="LRR_SD22"/>
    <property type="match status" value="4"/>
</dbReference>
<sequence length="530" mass="61717">MSRLYDTAEPSLVDEELLQKAVEEQGPQDQAGQIAKEEGIQYEEVCQLRLDYKNILKIDHLWQFTSLTKLQLDNNIIEKIEGLGRLTNLKWLDLSFNNIEEIEGLDSLVKLEDLSLYNNRISVIENMDTLLNLHVLSIGNNFLAQLENVIYLRKFKNLRTLNLAGNPICKEDRYKIFVAAYLPELVYLDFRLLDEQTREQAFGKYQYAIEEMRHNEAQERRAMDARQEQEDELQLHRDAFVELLNGPYLFDSMYADDAEAAKLAYLPGVSLLLETYPSPNSSHLVALCVQVFEIGLAQRTRREDEVKSFFDCSREAVDDNQQRAAQIAADFEKARRQVMSEMQQATDTRLVEAQLNHCSEEINQLCDSLMTQELQLVDQLEDIIKDFERNISDMVAGFIEVVQGIYPLPTFAQCRDLENHHHEKLLEIAVATLERVAKNELEEDMPDDVRMLFVDKDTVINAVSASHDTHLLKIDNREDELMMRCNSWMSALMKSVQDEEVKRNRKRISEIHNYIDYVRDHLDEMQHEHH</sequence>
<evidence type="ECO:0000256" key="7">
    <source>
        <dbReference type="ARBA" id="ARBA00023069"/>
    </source>
</evidence>
<keyword evidence="9" id="KW-0966">Cell projection</keyword>
<keyword evidence="5" id="KW-0282">Flagellum</keyword>
<evidence type="ECO:0000256" key="5">
    <source>
        <dbReference type="ARBA" id="ARBA00022846"/>
    </source>
</evidence>
<dbReference type="PANTHER" id="PTHR45973">
    <property type="entry name" value="PROTEIN PHOSPHATASE 1 REGULATORY SUBUNIT SDS22-RELATED"/>
    <property type="match status" value="1"/>
</dbReference>
<dbReference type="Gene3D" id="3.80.10.10">
    <property type="entry name" value="Ribonuclease Inhibitor"/>
    <property type="match status" value="1"/>
</dbReference>
<dbReference type="SUPFAM" id="SSF52075">
    <property type="entry name" value="Outer arm dynein light chain 1"/>
    <property type="match status" value="1"/>
</dbReference>
<dbReference type="InterPro" id="IPR001611">
    <property type="entry name" value="Leu-rich_rpt"/>
</dbReference>
<dbReference type="InterPro" id="IPR050576">
    <property type="entry name" value="Cilia_flagella_integrity"/>
</dbReference>
<dbReference type="Ensembl" id="ENSSTUT00000096634.1">
    <property type="protein sequence ID" value="ENSSTUP00000090831.1"/>
    <property type="gene ID" value="ENSSTUG00000039893.1"/>
</dbReference>
<keyword evidence="2" id="KW-0963">Cytoplasm</keyword>
<dbReference type="InterPro" id="IPR032675">
    <property type="entry name" value="LRR_dom_sf"/>
</dbReference>
<dbReference type="Pfam" id="PF14580">
    <property type="entry name" value="LRR_9"/>
    <property type="match status" value="1"/>
</dbReference>
<evidence type="ECO:0000256" key="10">
    <source>
        <dbReference type="ARBA" id="ARBA00038378"/>
    </source>
</evidence>
<evidence type="ECO:0000256" key="6">
    <source>
        <dbReference type="ARBA" id="ARBA00023054"/>
    </source>
</evidence>
<keyword evidence="7" id="KW-0969">Cilium</keyword>
<organism evidence="12 13">
    <name type="scientific">Salmo trutta</name>
    <name type="common">Brown trout</name>
    <dbReference type="NCBI Taxonomy" id="8032"/>
    <lineage>
        <taxon>Eukaryota</taxon>
        <taxon>Metazoa</taxon>
        <taxon>Chordata</taxon>
        <taxon>Craniata</taxon>
        <taxon>Vertebrata</taxon>
        <taxon>Euteleostomi</taxon>
        <taxon>Actinopterygii</taxon>
        <taxon>Neopterygii</taxon>
        <taxon>Teleostei</taxon>
        <taxon>Protacanthopterygii</taxon>
        <taxon>Salmoniformes</taxon>
        <taxon>Salmonidae</taxon>
        <taxon>Salmoninae</taxon>
        <taxon>Salmo</taxon>
    </lineage>
</organism>
<dbReference type="PROSITE" id="PS51450">
    <property type="entry name" value="LRR"/>
    <property type="match status" value="3"/>
</dbReference>
<evidence type="ECO:0000256" key="1">
    <source>
        <dbReference type="ARBA" id="ARBA00004611"/>
    </source>
</evidence>
<dbReference type="GO" id="GO:0005929">
    <property type="term" value="C:cilium"/>
    <property type="evidence" value="ECO:0007669"/>
    <property type="project" value="TreeGrafter"/>
</dbReference>
<keyword evidence="3" id="KW-0433">Leucine-rich repeat</keyword>
<dbReference type="Proteomes" id="UP000472277">
    <property type="component" value="Chromosome 32"/>
</dbReference>
<evidence type="ECO:0000256" key="3">
    <source>
        <dbReference type="ARBA" id="ARBA00022614"/>
    </source>
</evidence>
<comment type="similarity">
    <text evidence="10">Belongs to the DRC3 family.</text>
</comment>